<name>A0ABT3LV86_9LEPT</name>
<evidence type="ECO:0000313" key="3">
    <source>
        <dbReference type="Proteomes" id="UP001209737"/>
    </source>
</evidence>
<comment type="caution">
    <text evidence="2">The sequence shown here is derived from an EMBL/GenBank/DDBJ whole genome shotgun (WGS) entry which is preliminary data.</text>
</comment>
<feature type="transmembrane region" description="Helical" evidence="1">
    <location>
        <begin position="379"/>
        <end position="396"/>
    </location>
</feature>
<dbReference type="EMBL" id="JAMQPV010000001">
    <property type="protein sequence ID" value="MCW7461641.1"/>
    <property type="molecule type" value="Genomic_DNA"/>
</dbReference>
<dbReference type="Proteomes" id="UP001209737">
    <property type="component" value="Unassembled WGS sequence"/>
</dbReference>
<accession>A0ABT3LV86</accession>
<feature type="transmembrane region" description="Helical" evidence="1">
    <location>
        <begin position="348"/>
        <end position="367"/>
    </location>
</feature>
<keyword evidence="1" id="KW-0812">Transmembrane</keyword>
<gene>
    <name evidence="2" type="ORF">ND812_06030</name>
</gene>
<sequence>MKHIRSSLGLLFFFVFYLWNFSIVFQSNDLLGRFDWDLYTFHVEFLRKSYLDFHSFPLWNPYYGAGFPVWENPSSKLGSLTHLLAILFPSLTALKLSFVFYFVLAGGFNYHSFQLYNKSSKLITILFVCFFQFSGYFFQKFYAGHMNQVQGLFLPAFLFYFLYTIQNKSKCIPVLVILITYILLSEGAIYTITQATFLLFFLCCWEIYHASNPKESFIRFSKIALLVLVVLSFKWIPMFLFVHHVGRYFVPDQFPLSISDLYPIFFGTSQHPLLSQSLSQMQYRYWEYGNYLGQIPLYLLPLLILTKRKMIFIVGLLFLTIWIMFGNVDTVSPVKLLEQLPIYSQERVYPRWSLSVVMLYTWCLAINIKSLTERTNPKFKIYLSIVIFVLLILHTIDTRKMNTKYLDEIFVLQPPAHTIYNQEIYPITIGSISDYGSDSRMLPALRANLSINDIYENLTFTFLNVTYDSKDYHGEFFLSPSLQSVKPTNWEPDRFSFGPLPQGQLLVINQKFHPGFKAINTENQACSWNGYLAVPIQLNSESIKLKYSLLDSFRLYSPWEKSYNCSVLFPRFFGPNWN</sequence>
<keyword evidence="1" id="KW-1133">Transmembrane helix</keyword>
<feature type="transmembrane region" description="Helical" evidence="1">
    <location>
        <begin position="83"/>
        <end position="110"/>
    </location>
</feature>
<feature type="transmembrane region" description="Helical" evidence="1">
    <location>
        <begin position="223"/>
        <end position="242"/>
    </location>
</feature>
<reference evidence="2 3" key="1">
    <citation type="submission" date="2022-06" db="EMBL/GenBank/DDBJ databases">
        <title>Leptospira isolates from biofilms formed at urban environments.</title>
        <authorList>
            <person name="Ribeiro P.S."/>
            <person name="Sousa T."/>
            <person name="Carvalho N."/>
            <person name="Aburjaile F."/>
            <person name="Neves F."/>
            <person name="Oliveira D."/>
            <person name="Blanco L."/>
            <person name="Lima J."/>
            <person name="Costa F."/>
            <person name="Brenig B."/>
            <person name="Soares S."/>
            <person name="Ramos R."/>
            <person name="Goes-Neto A."/>
            <person name="Matiuzzi M."/>
            <person name="Azevedo V."/>
            <person name="Ristow P."/>
        </authorList>
    </citation>
    <scope>NUCLEOTIDE SEQUENCE [LARGE SCALE GENOMIC DNA]</scope>
    <source>
        <strain evidence="2 3">VSF25</strain>
    </source>
</reference>
<dbReference type="RefSeq" id="WP_265374705.1">
    <property type="nucleotide sequence ID" value="NZ_JAMQPV010000001.1"/>
</dbReference>
<evidence type="ECO:0008006" key="4">
    <source>
        <dbReference type="Google" id="ProtNLM"/>
    </source>
</evidence>
<protein>
    <recommendedName>
        <fullName evidence="4">YfhO family protein</fullName>
    </recommendedName>
</protein>
<keyword evidence="3" id="KW-1185">Reference proteome</keyword>
<organism evidence="2 3">
    <name type="scientific">Leptospira limi</name>
    <dbReference type="NCBI Taxonomy" id="2950023"/>
    <lineage>
        <taxon>Bacteria</taxon>
        <taxon>Pseudomonadati</taxon>
        <taxon>Spirochaetota</taxon>
        <taxon>Spirochaetia</taxon>
        <taxon>Leptospirales</taxon>
        <taxon>Leptospiraceae</taxon>
        <taxon>Leptospira</taxon>
    </lineage>
</organism>
<proteinExistence type="predicted"/>
<feature type="transmembrane region" description="Helical" evidence="1">
    <location>
        <begin position="148"/>
        <end position="165"/>
    </location>
</feature>
<feature type="transmembrane region" description="Helical" evidence="1">
    <location>
        <begin position="310"/>
        <end position="328"/>
    </location>
</feature>
<keyword evidence="1" id="KW-0472">Membrane</keyword>
<evidence type="ECO:0000313" key="2">
    <source>
        <dbReference type="EMBL" id="MCW7461641.1"/>
    </source>
</evidence>
<evidence type="ECO:0000256" key="1">
    <source>
        <dbReference type="SAM" id="Phobius"/>
    </source>
</evidence>
<feature type="transmembrane region" description="Helical" evidence="1">
    <location>
        <begin position="172"/>
        <end position="189"/>
    </location>
</feature>
<feature type="transmembrane region" description="Helical" evidence="1">
    <location>
        <begin position="122"/>
        <end position="142"/>
    </location>
</feature>
<feature type="transmembrane region" description="Helical" evidence="1">
    <location>
        <begin position="7"/>
        <end position="25"/>
    </location>
</feature>